<evidence type="ECO:0000313" key="5">
    <source>
        <dbReference type="EMBL" id="AKT09047.1"/>
    </source>
</evidence>
<evidence type="ECO:0000256" key="4">
    <source>
        <dbReference type="SAM" id="SignalP"/>
    </source>
</evidence>
<dbReference type="AlphaFoldDB" id="A0A0K1D9C8"/>
<proteinExistence type="evidence at transcript level"/>
<reference evidence="5" key="1">
    <citation type="journal article" date="2014" name="Sci. Data">
        <title>Comprehensive analysis of the venom gland transcriptome of the spider Dolomedes fimbriatus.</title>
        <authorList>
            <person name="Kozlov S.A."/>
            <person name="Lazarev V.N."/>
            <person name="Kostryukova E.S."/>
            <person name="Selezneva O.V."/>
            <person name="Ospanova E.A."/>
            <person name="Alexeev D.G."/>
            <person name="Govorun V.M."/>
            <person name="Grishin E.V."/>
        </authorList>
    </citation>
    <scope>NUCLEOTIDE SEQUENCE</scope>
</reference>
<name>A0A0K1D9C8_9ARAC</name>
<keyword evidence="5" id="KW-0528">Neurotoxin</keyword>
<dbReference type="EMBL" id="KP792971">
    <property type="protein sequence ID" value="AKT09047.1"/>
    <property type="molecule type" value="mRNA"/>
</dbReference>
<comment type="subcellular location">
    <subcellularLocation>
        <location evidence="1">Secreted</location>
    </subcellularLocation>
</comment>
<dbReference type="Pfam" id="PF02819">
    <property type="entry name" value="Toxin_9"/>
    <property type="match status" value="1"/>
</dbReference>
<dbReference type="SUPFAM" id="SSF57059">
    <property type="entry name" value="omega toxin-like"/>
    <property type="match status" value="1"/>
</dbReference>
<evidence type="ECO:0000256" key="3">
    <source>
        <dbReference type="ARBA" id="ARBA00023157"/>
    </source>
</evidence>
<feature type="chain" id="PRO_5005458349" evidence="4">
    <location>
        <begin position="23"/>
        <end position="76"/>
    </location>
</feature>
<keyword evidence="3" id="KW-1015">Disulfide bond</keyword>
<dbReference type="GO" id="GO:0005576">
    <property type="term" value="C:extracellular region"/>
    <property type="evidence" value="ECO:0007669"/>
    <property type="project" value="UniProtKB-SubCell"/>
</dbReference>
<keyword evidence="5" id="KW-0800">Toxin</keyword>
<feature type="signal peptide" evidence="4">
    <location>
        <begin position="1"/>
        <end position="22"/>
    </location>
</feature>
<keyword evidence="4" id="KW-0732">Signal</keyword>
<sequence length="76" mass="8677">MLLKLQLLLFAVTMITLLGVHAELDASENTELFRQAPACREVNQDCYYPTKPCCHQRPCVCSMSGLFSFNCKCKRF</sequence>
<dbReference type="GO" id="GO:0008200">
    <property type="term" value="F:ion channel inhibitor activity"/>
    <property type="evidence" value="ECO:0007669"/>
    <property type="project" value="InterPro"/>
</dbReference>
<dbReference type="Gene3D" id="4.10.40.10">
    <property type="match status" value="1"/>
</dbReference>
<accession>A0A0K1D9C8</accession>
<reference evidence="5" key="2">
    <citation type="submission" date="2015-02" db="EMBL/GenBank/DDBJ databases">
        <authorList>
            <person name="Chooi Y.-H."/>
        </authorList>
    </citation>
    <scope>NUCLEOTIDE SEQUENCE</scope>
</reference>
<protein>
    <submittedName>
        <fullName evidence="5">Putative neurotoxin LTDF S-10</fullName>
    </submittedName>
</protein>
<dbReference type="CDD" id="cd12960">
    <property type="entry name" value="Spider_toxin"/>
    <property type="match status" value="1"/>
</dbReference>
<evidence type="ECO:0000256" key="1">
    <source>
        <dbReference type="ARBA" id="ARBA00004613"/>
    </source>
</evidence>
<evidence type="ECO:0000256" key="2">
    <source>
        <dbReference type="ARBA" id="ARBA00022525"/>
    </source>
</evidence>
<dbReference type="InterPro" id="IPR004169">
    <property type="entry name" value="Spidertoxin"/>
</dbReference>
<organism evidence="5">
    <name type="scientific">Dolomedes fimbriatus</name>
    <dbReference type="NCBI Taxonomy" id="1432569"/>
    <lineage>
        <taxon>Eukaryota</taxon>
        <taxon>Metazoa</taxon>
        <taxon>Ecdysozoa</taxon>
        <taxon>Arthropoda</taxon>
        <taxon>Chelicerata</taxon>
        <taxon>Arachnida</taxon>
        <taxon>Araneae</taxon>
        <taxon>Araneomorphae</taxon>
        <taxon>Entelegynae</taxon>
        <taxon>Lycosoidea</taxon>
        <taxon>Pisauridae</taxon>
        <taxon>Dolomedes</taxon>
    </lineage>
</organism>
<keyword evidence="2" id="KW-0964">Secreted</keyword>